<dbReference type="Proteomes" id="UP001501343">
    <property type="component" value="Unassembled WGS sequence"/>
</dbReference>
<keyword evidence="2" id="KW-0663">Pyridoxal phosphate</keyword>
<comment type="caution">
    <text evidence="5">The sequence shown here is derived from an EMBL/GenBank/DDBJ whole genome shotgun (WGS) entry which is preliminary data.</text>
</comment>
<dbReference type="NCBIfam" id="NF006094">
    <property type="entry name" value="PRK08246.1"/>
    <property type="match status" value="1"/>
</dbReference>
<dbReference type="SUPFAM" id="SSF53686">
    <property type="entry name" value="Tryptophan synthase beta subunit-like PLP-dependent enzymes"/>
    <property type="match status" value="1"/>
</dbReference>
<evidence type="ECO:0000256" key="2">
    <source>
        <dbReference type="ARBA" id="ARBA00022898"/>
    </source>
</evidence>
<evidence type="ECO:0000256" key="1">
    <source>
        <dbReference type="ARBA" id="ARBA00001933"/>
    </source>
</evidence>
<dbReference type="InterPro" id="IPR036052">
    <property type="entry name" value="TrpB-like_PALP_sf"/>
</dbReference>
<keyword evidence="6" id="KW-1185">Reference proteome</keyword>
<dbReference type="PROSITE" id="PS00165">
    <property type="entry name" value="DEHYDRATASE_SER_THR"/>
    <property type="match status" value="1"/>
</dbReference>
<comment type="cofactor">
    <cofactor evidence="1">
        <name>pyridoxal 5'-phosphate</name>
        <dbReference type="ChEBI" id="CHEBI:597326"/>
    </cofactor>
</comment>
<dbReference type="PANTHER" id="PTHR48078">
    <property type="entry name" value="THREONINE DEHYDRATASE, MITOCHONDRIAL-RELATED"/>
    <property type="match status" value="1"/>
</dbReference>
<dbReference type="InterPro" id="IPR000634">
    <property type="entry name" value="Ser/Thr_deHydtase_PyrdxlP-BS"/>
</dbReference>
<feature type="domain" description="Tryptophan synthase beta chain-like PALP" evidence="4">
    <location>
        <begin position="26"/>
        <end position="310"/>
    </location>
</feature>
<dbReference type="PANTHER" id="PTHR48078:SF6">
    <property type="entry name" value="L-THREONINE DEHYDRATASE CATABOLIC TDCB"/>
    <property type="match status" value="1"/>
</dbReference>
<evidence type="ECO:0000256" key="3">
    <source>
        <dbReference type="ARBA" id="ARBA00023239"/>
    </source>
</evidence>
<name>A0ABN2Q1W8_9MICO</name>
<gene>
    <name evidence="5" type="ORF">GCM10009775_35950</name>
</gene>
<dbReference type="EMBL" id="BAAAOF010000009">
    <property type="protein sequence ID" value="GAA1940912.1"/>
    <property type="molecule type" value="Genomic_DNA"/>
</dbReference>
<dbReference type="InterPro" id="IPR050147">
    <property type="entry name" value="Ser/Thr_Dehydratase"/>
</dbReference>
<accession>A0ABN2Q1W8</accession>
<organism evidence="5 6">
    <name type="scientific">Microbacterium aoyamense</name>
    <dbReference type="NCBI Taxonomy" id="344166"/>
    <lineage>
        <taxon>Bacteria</taxon>
        <taxon>Bacillati</taxon>
        <taxon>Actinomycetota</taxon>
        <taxon>Actinomycetes</taxon>
        <taxon>Micrococcales</taxon>
        <taxon>Microbacteriaceae</taxon>
        <taxon>Microbacterium</taxon>
    </lineage>
</organism>
<dbReference type="Pfam" id="PF00291">
    <property type="entry name" value="PALP"/>
    <property type="match status" value="1"/>
</dbReference>
<dbReference type="RefSeq" id="WP_248151578.1">
    <property type="nucleotide sequence ID" value="NZ_BAAAOF010000009.1"/>
</dbReference>
<dbReference type="Gene3D" id="3.40.50.1100">
    <property type="match status" value="2"/>
</dbReference>
<evidence type="ECO:0000259" key="4">
    <source>
        <dbReference type="Pfam" id="PF00291"/>
    </source>
</evidence>
<keyword evidence="3" id="KW-0456">Lyase</keyword>
<reference evidence="5 6" key="1">
    <citation type="journal article" date="2019" name="Int. J. Syst. Evol. Microbiol.">
        <title>The Global Catalogue of Microorganisms (GCM) 10K type strain sequencing project: providing services to taxonomists for standard genome sequencing and annotation.</title>
        <authorList>
            <consortium name="The Broad Institute Genomics Platform"/>
            <consortium name="The Broad Institute Genome Sequencing Center for Infectious Disease"/>
            <person name="Wu L."/>
            <person name="Ma J."/>
        </authorList>
    </citation>
    <scope>NUCLEOTIDE SEQUENCE [LARGE SCALE GENOMIC DNA]</scope>
    <source>
        <strain evidence="5 6">JCM 14900</strain>
    </source>
</reference>
<sequence>MPADSPTSTHLDATDIRTAAARLDGRIRRTPVMWIDAGTLGATHPAFWLKLESLQVTGAFKARGALNSMLAQPIPDAGVCAASGGNHGQAVAWAARLLGVPAAIFVPTTCPPVKLQRLAEYGASVTVIGDVYDESLVIAQAYAEQSGARLIHPFDQPATVAGAGTVTTEFLDQVPDLSTVLVSVGGGGLLAGALTALTGTPVTAVGVEPVTARCLGAALDAGAPVDVEVSGAAVDSLGPVRVGRIAFDTVTAQQAHRVEVTDDAIRSAQRTAWNELRIGLEGGGAAALAAILSGAYTPSSSEVVGVVASGGNVDPSTLARA</sequence>
<proteinExistence type="predicted"/>
<evidence type="ECO:0000313" key="6">
    <source>
        <dbReference type="Proteomes" id="UP001501343"/>
    </source>
</evidence>
<dbReference type="InterPro" id="IPR001926">
    <property type="entry name" value="TrpB-like_PALP"/>
</dbReference>
<evidence type="ECO:0000313" key="5">
    <source>
        <dbReference type="EMBL" id="GAA1940912.1"/>
    </source>
</evidence>
<protein>
    <submittedName>
        <fullName evidence="5">Threonine/serine dehydratase</fullName>
    </submittedName>
</protein>